<comment type="caution">
    <text evidence="2">The sequence shown here is derived from an EMBL/GenBank/DDBJ whole genome shotgun (WGS) entry which is preliminary data.</text>
</comment>
<proteinExistence type="predicted"/>
<dbReference type="Pfam" id="PF00903">
    <property type="entry name" value="Glyoxalase"/>
    <property type="match status" value="1"/>
</dbReference>
<gene>
    <name evidence="2" type="ORF">GCM10012275_62830</name>
</gene>
<dbReference type="Proteomes" id="UP000637578">
    <property type="component" value="Unassembled WGS sequence"/>
</dbReference>
<dbReference type="Gene3D" id="3.10.180.10">
    <property type="entry name" value="2,3-Dihydroxybiphenyl 1,2-Dioxygenase, domain 1"/>
    <property type="match status" value="2"/>
</dbReference>
<dbReference type="SUPFAM" id="SSF54593">
    <property type="entry name" value="Glyoxalase/Bleomycin resistance protein/Dihydroxybiphenyl dioxygenase"/>
    <property type="match status" value="2"/>
</dbReference>
<evidence type="ECO:0000313" key="2">
    <source>
        <dbReference type="EMBL" id="GGM83658.1"/>
    </source>
</evidence>
<keyword evidence="3" id="KW-1185">Reference proteome</keyword>
<dbReference type="InterPro" id="IPR029068">
    <property type="entry name" value="Glyas_Bleomycin-R_OHBP_Dase"/>
</dbReference>
<dbReference type="InterPro" id="IPR037523">
    <property type="entry name" value="VOC_core"/>
</dbReference>
<organism evidence="2 3">
    <name type="scientific">Longimycelium tulufanense</name>
    <dbReference type="NCBI Taxonomy" id="907463"/>
    <lineage>
        <taxon>Bacteria</taxon>
        <taxon>Bacillati</taxon>
        <taxon>Actinomycetota</taxon>
        <taxon>Actinomycetes</taxon>
        <taxon>Pseudonocardiales</taxon>
        <taxon>Pseudonocardiaceae</taxon>
        <taxon>Longimycelium</taxon>
    </lineage>
</organism>
<accession>A0A8J3FZT6</accession>
<dbReference type="AlphaFoldDB" id="A0A8J3FZT6"/>
<dbReference type="EMBL" id="BMMK01000063">
    <property type="protein sequence ID" value="GGM83658.1"/>
    <property type="molecule type" value="Genomic_DNA"/>
</dbReference>
<name>A0A8J3FZT6_9PSEU</name>
<protein>
    <recommendedName>
        <fullName evidence="1">VOC domain-containing protein</fullName>
    </recommendedName>
</protein>
<dbReference type="InterPro" id="IPR004360">
    <property type="entry name" value="Glyas_Fos-R_dOase_dom"/>
</dbReference>
<sequence>MMPCHILYVFLDTSDLERKRRLLEECFGFVPVEWEPKLPHERHGVVKYDAGRVIMSLNLGERPPVPPGYHALTTVLASADPGELRGRLSHGGYPVMPEPSSTVVDDDGHLFEIDGADAHSDGVRSPTGAVNPVASLRLMVADLHRSVEFYCGRIGLAPVQVTRERALVHADNLDLELLAHDSRQVSRRGFLIVFHTPDIVGTCEELAESGVAFRSAIGVSVIGSTRRFADPDGNQLCLYQPSDTSFGWGAGTTMRKIIGGA</sequence>
<reference evidence="2" key="1">
    <citation type="journal article" date="2014" name="Int. J. Syst. Evol. Microbiol.">
        <title>Complete genome sequence of Corynebacterium casei LMG S-19264T (=DSM 44701T), isolated from a smear-ripened cheese.</title>
        <authorList>
            <consortium name="US DOE Joint Genome Institute (JGI-PGF)"/>
            <person name="Walter F."/>
            <person name="Albersmeier A."/>
            <person name="Kalinowski J."/>
            <person name="Ruckert C."/>
        </authorList>
    </citation>
    <scope>NUCLEOTIDE SEQUENCE</scope>
    <source>
        <strain evidence="2">CGMCC 4.5737</strain>
    </source>
</reference>
<evidence type="ECO:0000313" key="3">
    <source>
        <dbReference type="Proteomes" id="UP000637578"/>
    </source>
</evidence>
<dbReference type="PROSITE" id="PS51819">
    <property type="entry name" value="VOC"/>
    <property type="match status" value="1"/>
</dbReference>
<evidence type="ECO:0000259" key="1">
    <source>
        <dbReference type="PROSITE" id="PS51819"/>
    </source>
</evidence>
<reference evidence="2" key="2">
    <citation type="submission" date="2020-09" db="EMBL/GenBank/DDBJ databases">
        <authorList>
            <person name="Sun Q."/>
            <person name="Zhou Y."/>
        </authorList>
    </citation>
    <scope>NUCLEOTIDE SEQUENCE</scope>
    <source>
        <strain evidence="2">CGMCC 4.5737</strain>
    </source>
</reference>
<feature type="domain" description="VOC" evidence="1">
    <location>
        <begin position="132"/>
        <end position="241"/>
    </location>
</feature>